<dbReference type="Gene3D" id="1.25.40.10">
    <property type="entry name" value="Tetratricopeptide repeat domain"/>
    <property type="match status" value="2"/>
</dbReference>
<keyword evidence="4" id="KW-1185">Reference proteome</keyword>
<dbReference type="RefSeq" id="WP_107106556.1">
    <property type="nucleotide sequence ID" value="NZ_JACHBI010000014.1"/>
</dbReference>
<dbReference type="InterPro" id="IPR050767">
    <property type="entry name" value="Sel1_AlgK"/>
</dbReference>
<evidence type="ECO:0000256" key="1">
    <source>
        <dbReference type="SAM" id="MobiDB-lite"/>
    </source>
</evidence>
<dbReference type="Pfam" id="PF08238">
    <property type="entry name" value="Sel1"/>
    <property type="match status" value="6"/>
</dbReference>
<dbReference type="EMBL" id="JACHBI010000014">
    <property type="protein sequence ID" value="MBB5576771.1"/>
    <property type="molecule type" value="Genomic_DNA"/>
</dbReference>
<dbReference type="PANTHER" id="PTHR11102:SF160">
    <property type="entry name" value="ERAD-ASSOCIATED E3 UBIQUITIN-PROTEIN LIGASE COMPONENT HRD3"/>
    <property type="match status" value="1"/>
</dbReference>
<evidence type="ECO:0008006" key="5">
    <source>
        <dbReference type="Google" id="ProtNLM"/>
    </source>
</evidence>
<protein>
    <recommendedName>
        <fullName evidence="5">Sel1 repeat family protein</fullName>
    </recommendedName>
</protein>
<dbReference type="SUPFAM" id="SSF81901">
    <property type="entry name" value="HCP-like"/>
    <property type="match status" value="2"/>
</dbReference>
<proteinExistence type="predicted"/>
<gene>
    <name evidence="3" type="ORF">GGD50_005416</name>
</gene>
<feature type="region of interest" description="Disordered" evidence="1">
    <location>
        <begin position="280"/>
        <end position="304"/>
    </location>
</feature>
<dbReference type="InterPro" id="IPR006597">
    <property type="entry name" value="Sel1-like"/>
</dbReference>
<keyword evidence="2" id="KW-0732">Signal</keyword>
<sequence>MVRNHYGYGLLLCLVLSQPAYAQTDDGTAAFAKRDYRSALLNWQPRADQGDATAQYGLGRLYFFGLGVPPDSKQGIFWFRKAADQNNPYAERRLGLVYSVGEDDVAPDPEQANIWFQKAVAGLSKVAEDGDVMAQYLLGGMYSDGEGAEPDAAKANFWFQKAMGSFREQAEQGTTSAQYWLGQMYLNGQGVSRDVDQAIIWLSKAAEQGDLGAQLCLGEIYTYAQYDRKDSDMAIKWLTKAAEQGDPGAQKRLSAVYAERAHPADASASAYWYRRATDTEASSAAKDSPSEAVKPINLPFSSKN</sequence>
<dbReference type="PANTHER" id="PTHR11102">
    <property type="entry name" value="SEL-1-LIKE PROTEIN"/>
    <property type="match status" value="1"/>
</dbReference>
<dbReference type="AlphaFoldDB" id="A0A7W9D4B2"/>
<evidence type="ECO:0000256" key="2">
    <source>
        <dbReference type="SAM" id="SignalP"/>
    </source>
</evidence>
<dbReference type="Proteomes" id="UP000549882">
    <property type="component" value="Unassembled WGS sequence"/>
</dbReference>
<name>A0A7W9D4B2_9HYPH</name>
<comment type="caution">
    <text evidence="3">The sequence shown here is derived from an EMBL/GenBank/DDBJ whole genome shotgun (WGS) entry which is preliminary data.</text>
</comment>
<accession>A0A7W9D4B2</accession>
<reference evidence="3 4" key="1">
    <citation type="submission" date="2020-08" db="EMBL/GenBank/DDBJ databases">
        <title>Genomic Encyclopedia of Type Strains, Phase IV (KMG-V): Genome sequencing to study the core and pangenomes of soil and plant-associated prokaryotes.</title>
        <authorList>
            <person name="Whitman W."/>
        </authorList>
    </citation>
    <scope>NUCLEOTIDE SEQUENCE [LARGE SCALE GENOMIC DNA]</scope>
    <source>
        <strain evidence="3 4">SEMIA 4064</strain>
    </source>
</reference>
<organism evidence="3 4">
    <name type="scientific">Rhizobium paranaense</name>
    <dbReference type="NCBI Taxonomy" id="1650438"/>
    <lineage>
        <taxon>Bacteria</taxon>
        <taxon>Pseudomonadati</taxon>
        <taxon>Pseudomonadota</taxon>
        <taxon>Alphaproteobacteria</taxon>
        <taxon>Hyphomicrobiales</taxon>
        <taxon>Rhizobiaceae</taxon>
        <taxon>Rhizobium/Agrobacterium group</taxon>
        <taxon>Rhizobium</taxon>
    </lineage>
</organism>
<evidence type="ECO:0000313" key="4">
    <source>
        <dbReference type="Proteomes" id="UP000549882"/>
    </source>
</evidence>
<feature type="chain" id="PRO_5030897666" description="Sel1 repeat family protein" evidence="2">
    <location>
        <begin position="23"/>
        <end position="304"/>
    </location>
</feature>
<dbReference type="SMART" id="SM00671">
    <property type="entry name" value="SEL1"/>
    <property type="match status" value="6"/>
</dbReference>
<evidence type="ECO:0000313" key="3">
    <source>
        <dbReference type="EMBL" id="MBB5576771.1"/>
    </source>
</evidence>
<feature type="signal peptide" evidence="2">
    <location>
        <begin position="1"/>
        <end position="22"/>
    </location>
</feature>
<dbReference type="InterPro" id="IPR011990">
    <property type="entry name" value="TPR-like_helical_dom_sf"/>
</dbReference>